<evidence type="ECO:0000313" key="3">
    <source>
        <dbReference type="Proteomes" id="UP000665043"/>
    </source>
</evidence>
<keyword evidence="1" id="KW-1133">Transmembrane helix</keyword>
<feature type="transmembrane region" description="Helical" evidence="1">
    <location>
        <begin position="97"/>
        <end position="124"/>
    </location>
</feature>
<keyword evidence="1" id="KW-0812">Transmembrane</keyword>
<keyword evidence="1" id="KW-0472">Membrane</keyword>
<dbReference type="Proteomes" id="UP000665043">
    <property type="component" value="Chromosome"/>
</dbReference>
<gene>
    <name evidence="2" type="ORF">ERJ70_03660</name>
</gene>
<organism evidence="2 3">
    <name type="scientific">Sediminibacillus dalangtanensis</name>
    <dbReference type="NCBI Taxonomy" id="2729421"/>
    <lineage>
        <taxon>Bacteria</taxon>
        <taxon>Bacillati</taxon>
        <taxon>Bacillota</taxon>
        <taxon>Bacilli</taxon>
        <taxon>Bacillales</taxon>
        <taxon>Bacillaceae</taxon>
        <taxon>Sediminibacillus</taxon>
    </lineage>
</organism>
<feature type="transmembrane region" description="Helical" evidence="1">
    <location>
        <begin position="16"/>
        <end position="36"/>
    </location>
</feature>
<dbReference type="RefSeq" id="WP_209367232.1">
    <property type="nucleotide sequence ID" value="NZ_CP046956.1"/>
</dbReference>
<keyword evidence="3" id="KW-1185">Reference proteome</keyword>
<feature type="transmembrane region" description="Helical" evidence="1">
    <location>
        <begin position="56"/>
        <end position="76"/>
    </location>
</feature>
<feature type="transmembrane region" description="Helical" evidence="1">
    <location>
        <begin position="171"/>
        <end position="193"/>
    </location>
</feature>
<proteinExistence type="predicted"/>
<dbReference type="Pfam" id="PF12730">
    <property type="entry name" value="ABC2_membrane_4"/>
    <property type="match status" value="1"/>
</dbReference>
<name>A0ABX7VPQ8_9BACI</name>
<feature type="transmembrane region" description="Helical" evidence="1">
    <location>
        <begin position="213"/>
        <end position="234"/>
    </location>
</feature>
<feature type="transmembrane region" description="Helical" evidence="1">
    <location>
        <begin position="144"/>
        <end position="164"/>
    </location>
</feature>
<sequence>MKSLVIELKKQRRAGVIEVLILGGIAGSVYSVMNWFVRKEFFLTADNPMSTLLTQLYGVIILMNIFAIIVSANNIYHMEFQYKGINKIRTLPIKISAIFTSKLIILIFTLFLAYTMEYITLAILGNHFIPTGSFDLSTLFKFAVYSFLIAVPSLTFMLIISMLFTNMWVTIGIGVVGFFSGMSMVNGDSIVSLANPFVLILKPAVSLSSDVDVSILLISVVESFVFVIVGSMIANKKMYE</sequence>
<dbReference type="EMBL" id="CP046956">
    <property type="protein sequence ID" value="QTM98468.1"/>
    <property type="molecule type" value="Genomic_DNA"/>
</dbReference>
<evidence type="ECO:0000313" key="2">
    <source>
        <dbReference type="EMBL" id="QTM98468.1"/>
    </source>
</evidence>
<reference evidence="2 3" key="1">
    <citation type="submission" date="2019-12" db="EMBL/GenBank/DDBJ databases">
        <title>The whole genome sequencing of a strain isolated from a Mars analog, Dalangtan Playa.</title>
        <authorList>
            <person name="Huang T."/>
        </authorList>
    </citation>
    <scope>NUCLEOTIDE SEQUENCE [LARGE SCALE GENOMIC DNA]</scope>
    <source>
        <strain evidence="2 3">DP4-553-S</strain>
    </source>
</reference>
<evidence type="ECO:0000256" key="1">
    <source>
        <dbReference type="SAM" id="Phobius"/>
    </source>
</evidence>
<protein>
    <submittedName>
        <fullName evidence="2">ABC transporter permease subunit</fullName>
    </submittedName>
</protein>
<accession>A0ABX7VPQ8</accession>